<evidence type="ECO:0000313" key="11">
    <source>
        <dbReference type="EMBL" id="CAF1028448.1"/>
    </source>
</evidence>
<dbReference type="InterPro" id="IPR019166">
    <property type="entry name" value="MIC26/MIC27"/>
</dbReference>
<evidence type="ECO:0000256" key="5">
    <source>
        <dbReference type="ARBA" id="ARBA00022692"/>
    </source>
</evidence>
<dbReference type="InterPro" id="IPR033182">
    <property type="entry name" value="MIC26/MIC27_animal"/>
</dbReference>
<keyword evidence="12" id="KW-1185">Reference proteome</keyword>
<evidence type="ECO:0000256" key="2">
    <source>
        <dbReference type="ARBA" id="ARBA00008210"/>
    </source>
</evidence>
<dbReference type="Gene3D" id="3.30.10.10">
    <property type="entry name" value="Trypsin Inhibitor V, subunit A"/>
    <property type="match status" value="1"/>
</dbReference>
<evidence type="ECO:0000256" key="9">
    <source>
        <dbReference type="ARBA" id="ARBA00023136"/>
    </source>
</evidence>
<dbReference type="PANTHER" id="PTHR14564">
    <property type="entry name" value="MICOS COMPLEX SUBUNIT MIC26 / MIC27 FAMILY MEMBER"/>
    <property type="match status" value="1"/>
</dbReference>
<dbReference type="GO" id="GO:0061617">
    <property type="term" value="C:MICOS complex"/>
    <property type="evidence" value="ECO:0007669"/>
    <property type="project" value="UniProtKB-UniRule"/>
</dbReference>
<evidence type="ECO:0000256" key="7">
    <source>
        <dbReference type="ARBA" id="ARBA00022989"/>
    </source>
</evidence>
<keyword evidence="5" id="KW-0812">Transmembrane</keyword>
<evidence type="ECO:0000256" key="8">
    <source>
        <dbReference type="ARBA" id="ARBA00023128"/>
    </source>
</evidence>
<dbReference type="AlphaFoldDB" id="A0A814ISZ2"/>
<keyword evidence="4" id="KW-0646">Protease inhibitor</keyword>
<dbReference type="PROSITE" id="PS00285">
    <property type="entry name" value="POTATO_INHIBITOR"/>
    <property type="match status" value="1"/>
</dbReference>
<protein>
    <recommendedName>
        <fullName evidence="10">MICOS complex subunit</fullName>
    </recommendedName>
</protein>
<keyword evidence="7" id="KW-1133">Transmembrane helix</keyword>
<dbReference type="Pfam" id="PF00280">
    <property type="entry name" value="potato_inhibit"/>
    <property type="match status" value="1"/>
</dbReference>
<comment type="subunit">
    <text evidence="10">Component of the mitochondrial contact site and cristae organizing system (MICOS) complex.</text>
</comment>
<dbReference type="GO" id="GO:0004867">
    <property type="term" value="F:serine-type endopeptidase inhibitor activity"/>
    <property type="evidence" value="ECO:0007669"/>
    <property type="project" value="UniProtKB-KW"/>
</dbReference>
<organism evidence="11 12">
    <name type="scientific">Adineta ricciae</name>
    <name type="common">Rotifer</name>
    <dbReference type="NCBI Taxonomy" id="249248"/>
    <lineage>
        <taxon>Eukaryota</taxon>
        <taxon>Metazoa</taxon>
        <taxon>Spiralia</taxon>
        <taxon>Gnathifera</taxon>
        <taxon>Rotifera</taxon>
        <taxon>Eurotatoria</taxon>
        <taxon>Bdelloidea</taxon>
        <taxon>Adinetida</taxon>
        <taxon>Adinetidae</taxon>
        <taxon>Adineta</taxon>
    </lineage>
</organism>
<keyword evidence="8 10" id="KW-0496">Mitochondrion</keyword>
<dbReference type="EMBL" id="CAJNOR010000882">
    <property type="protein sequence ID" value="CAF1028448.1"/>
    <property type="molecule type" value="Genomic_DNA"/>
</dbReference>
<keyword evidence="6" id="KW-0722">Serine protease inhibitor</keyword>
<evidence type="ECO:0000256" key="6">
    <source>
        <dbReference type="ARBA" id="ARBA00022900"/>
    </source>
</evidence>
<dbReference type="SUPFAM" id="SSF54654">
    <property type="entry name" value="CI-2 family of serine protease inhibitors"/>
    <property type="match status" value="1"/>
</dbReference>
<dbReference type="Pfam" id="PF09769">
    <property type="entry name" value="ApoO"/>
    <property type="match status" value="1"/>
</dbReference>
<gene>
    <name evidence="11" type="ORF">XAT740_LOCUS14619</name>
</gene>
<evidence type="ECO:0000313" key="12">
    <source>
        <dbReference type="Proteomes" id="UP000663828"/>
    </source>
</evidence>
<dbReference type="GO" id="GO:0009611">
    <property type="term" value="P:response to wounding"/>
    <property type="evidence" value="ECO:0007669"/>
    <property type="project" value="InterPro"/>
</dbReference>
<evidence type="ECO:0000256" key="4">
    <source>
        <dbReference type="ARBA" id="ARBA00022690"/>
    </source>
</evidence>
<evidence type="ECO:0000256" key="3">
    <source>
        <dbReference type="ARBA" id="ARBA00010904"/>
    </source>
</evidence>
<sequence length="292" mass="33407">MPKKSENDASPTQNSRIIRVRDLPIYYDPKTDDIYRYVPRIDNDQQKRINNTNRFQTSINQTRQSIQQFWNNSKELRLKISRKLEKGQTYAKATVNYIRDDQTFYPKISVVTIAGLGGLLLGQKRSVLRKTFYSSVAVAVALSACYPKQSVNLLNQVHNRIQNNSQKNNQSVIIKHNDGIVHTIKNEHEPVISVGDELYMKLILHIDRYRLFLSLLLFTLIIQMASSDTKTCWPELIGKTADEAVQVIKDESGLSKVHVCGPGSRTTRDVDDERVRVYVDEDNKVTVQPTVG</sequence>
<keyword evidence="10" id="KW-0999">Mitochondrion inner membrane</keyword>
<proteinExistence type="inferred from homology"/>
<name>A0A814ISZ2_ADIRI</name>
<dbReference type="InterPro" id="IPR000864">
    <property type="entry name" value="Prot_inh_pot1"/>
</dbReference>
<reference evidence="11" key="1">
    <citation type="submission" date="2021-02" db="EMBL/GenBank/DDBJ databases">
        <authorList>
            <person name="Nowell W R."/>
        </authorList>
    </citation>
    <scope>NUCLEOTIDE SEQUENCE</scope>
</reference>
<dbReference type="Proteomes" id="UP000663828">
    <property type="component" value="Unassembled WGS sequence"/>
</dbReference>
<keyword evidence="9" id="KW-0472">Membrane</keyword>
<dbReference type="GO" id="GO:0042407">
    <property type="term" value="P:cristae formation"/>
    <property type="evidence" value="ECO:0007669"/>
    <property type="project" value="InterPro"/>
</dbReference>
<accession>A0A814ISZ2</accession>
<comment type="similarity">
    <text evidence="2">Belongs to the protease inhibitor I13 (potato type I serine protease inhibitor) family.</text>
</comment>
<evidence type="ECO:0000256" key="1">
    <source>
        <dbReference type="ARBA" id="ARBA00004325"/>
    </source>
</evidence>
<dbReference type="InterPro" id="IPR036354">
    <property type="entry name" value="Prot_inh_pot1_sf"/>
</dbReference>
<comment type="function">
    <text evidence="10">Component of the MICOS complex, a large protein complex of the mitochondrial inner membrane that plays crucial roles in the maintenance of crista junctions, inner membrane architecture, and formation of contact sites to the outer membrane.</text>
</comment>
<evidence type="ECO:0000256" key="10">
    <source>
        <dbReference type="RuleBase" id="RU363021"/>
    </source>
</evidence>
<comment type="caution">
    <text evidence="11">The sequence shown here is derived from an EMBL/GenBank/DDBJ whole genome shotgun (WGS) entry which is preliminary data.</text>
</comment>
<comment type="subcellular location">
    <subcellularLocation>
        <location evidence="10">Mitochondrion inner membrane</location>
    </subcellularLocation>
    <subcellularLocation>
        <location evidence="1">Mitochondrion membrane</location>
    </subcellularLocation>
</comment>
<comment type="similarity">
    <text evidence="3">Belongs to the apolipoprotein O/MICOS complex subunit Mic27 family.</text>
</comment>